<dbReference type="EMBL" id="FUEG01000003">
    <property type="protein sequence ID" value="SJL00964.1"/>
    <property type="molecule type" value="Genomic_DNA"/>
</dbReference>
<feature type="region of interest" description="Disordered" evidence="1">
    <location>
        <begin position="171"/>
        <end position="203"/>
    </location>
</feature>
<protein>
    <submittedName>
        <fullName evidence="2">Uncharacterized protein</fullName>
    </submittedName>
</protein>
<dbReference type="OrthoDB" id="3090695at2759"/>
<dbReference type="AlphaFoldDB" id="A0A284QWY3"/>
<evidence type="ECO:0000313" key="2">
    <source>
        <dbReference type="EMBL" id="SJL00964.1"/>
    </source>
</evidence>
<evidence type="ECO:0000256" key="1">
    <source>
        <dbReference type="SAM" id="MobiDB-lite"/>
    </source>
</evidence>
<proteinExistence type="predicted"/>
<sequence>MKFWSISGVDIRLPAGFIPQRPEGTVVTKSLSYTSCARRCISSRAYANVADPARGQDVITYHCKGLNNNVRGSSFRGAQSGWMDVRKRVCGEDRARARMGGGERCADMRREHARAVRKEENTSPESERTKTIAEGDGLWLYQGMALGDMSIRVQQRCDVGAWSLERQVDSWSSSTITGAASPGPSLRQERIQQPRSDGPDGEATISEANSQSNPVLFPSNALLEQFPCLPRHFPVR</sequence>
<organism evidence="2 3">
    <name type="scientific">Armillaria ostoyae</name>
    <name type="common">Armillaria root rot fungus</name>
    <dbReference type="NCBI Taxonomy" id="47428"/>
    <lineage>
        <taxon>Eukaryota</taxon>
        <taxon>Fungi</taxon>
        <taxon>Dikarya</taxon>
        <taxon>Basidiomycota</taxon>
        <taxon>Agaricomycotina</taxon>
        <taxon>Agaricomycetes</taxon>
        <taxon>Agaricomycetidae</taxon>
        <taxon>Agaricales</taxon>
        <taxon>Marasmiineae</taxon>
        <taxon>Physalacriaceae</taxon>
        <taxon>Armillaria</taxon>
    </lineage>
</organism>
<gene>
    <name evidence="2" type="ORF">ARMOST_04277</name>
</gene>
<name>A0A284QWY3_ARMOS</name>
<reference evidence="3" key="1">
    <citation type="journal article" date="2017" name="Nat. Ecol. Evol.">
        <title>Genome expansion and lineage-specific genetic innovations in the forest pathogenic fungi Armillaria.</title>
        <authorList>
            <person name="Sipos G."/>
            <person name="Prasanna A.N."/>
            <person name="Walter M.C."/>
            <person name="O'Connor E."/>
            <person name="Balint B."/>
            <person name="Krizsan K."/>
            <person name="Kiss B."/>
            <person name="Hess J."/>
            <person name="Varga T."/>
            <person name="Slot J."/>
            <person name="Riley R."/>
            <person name="Boka B."/>
            <person name="Rigling D."/>
            <person name="Barry K."/>
            <person name="Lee J."/>
            <person name="Mihaltcheva S."/>
            <person name="LaButti K."/>
            <person name="Lipzen A."/>
            <person name="Waldron R."/>
            <person name="Moloney N.M."/>
            <person name="Sperisen C."/>
            <person name="Kredics L."/>
            <person name="Vagvoelgyi C."/>
            <person name="Patrignani A."/>
            <person name="Fitzpatrick D."/>
            <person name="Nagy I."/>
            <person name="Doyle S."/>
            <person name="Anderson J.B."/>
            <person name="Grigoriev I.V."/>
            <person name="Gueldener U."/>
            <person name="Muensterkoetter M."/>
            <person name="Nagy L.G."/>
        </authorList>
    </citation>
    <scope>NUCLEOTIDE SEQUENCE [LARGE SCALE GENOMIC DNA]</scope>
    <source>
        <strain evidence="3">C18/9</strain>
    </source>
</reference>
<accession>A0A284QWY3</accession>
<dbReference type="Proteomes" id="UP000219338">
    <property type="component" value="Unassembled WGS sequence"/>
</dbReference>
<evidence type="ECO:0000313" key="3">
    <source>
        <dbReference type="Proteomes" id="UP000219338"/>
    </source>
</evidence>
<keyword evidence="3" id="KW-1185">Reference proteome</keyword>